<keyword evidence="10 19" id="KW-1133">Transmembrane helix</keyword>
<dbReference type="PROSITE" id="PS50919">
    <property type="entry name" value="MIR"/>
    <property type="match status" value="3"/>
</dbReference>
<comment type="function">
    <text evidence="15">Rt/POMT1 and tw/POMT2 function as a protein O-mannosyltransferase in association with each other to generate and maintain normal muscle development.</text>
</comment>
<evidence type="ECO:0000256" key="7">
    <source>
        <dbReference type="ARBA" id="ARBA00022692"/>
    </source>
</evidence>
<dbReference type="FunFam" id="2.80.10.50:FF:000026">
    <property type="entry name" value="Blast:Protein O-mannosyl-transferase 2"/>
    <property type="match status" value="1"/>
</dbReference>
<dbReference type="Pfam" id="PF16192">
    <property type="entry name" value="PMT_4TMC"/>
    <property type="match status" value="1"/>
</dbReference>
<name>A0AAE1JYJ0_PETCI</name>
<feature type="compositionally biased region" description="Low complexity" evidence="18">
    <location>
        <begin position="11"/>
        <end position="20"/>
    </location>
</feature>
<evidence type="ECO:0000313" key="22">
    <source>
        <dbReference type="Proteomes" id="UP001286313"/>
    </source>
</evidence>
<comment type="subunit">
    <text evidence="16">Interacts with Rt/POMT1.</text>
</comment>
<feature type="domain" description="MIR" evidence="20">
    <location>
        <begin position="323"/>
        <end position="379"/>
    </location>
</feature>
<evidence type="ECO:0000256" key="4">
    <source>
        <dbReference type="ARBA" id="ARBA00012839"/>
    </source>
</evidence>
<evidence type="ECO:0000256" key="5">
    <source>
        <dbReference type="ARBA" id="ARBA00022676"/>
    </source>
</evidence>
<evidence type="ECO:0000256" key="17">
    <source>
        <dbReference type="ARBA" id="ARBA00081085"/>
    </source>
</evidence>
<organism evidence="21 22">
    <name type="scientific">Petrolisthes cinctipes</name>
    <name type="common">Flat porcelain crab</name>
    <dbReference type="NCBI Taxonomy" id="88211"/>
    <lineage>
        <taxon>Eukaryota</taxon>
        <taxon>Metazoa</taxon>
        <taxon>Ecdysozoa</taxon>
        <taxon>Arthropoda</taxon>
        <taxon>Crustacea</taxon>
        <taxon>Multicrustacea</taxon>
        <taxon>Malacostraca</taxon>
        <taxon>Eumalacostraca</taxon>
        <taxon>Eucarida</taxon>
        <taxon>Decapoda</taxon>
        <taxon>Pleocyemata</taxon>
        <taxon>Anomura</taxon>
        <taxon>Galatheoidea</taxon>
        <taxon>Porcellanidae</taxon>
        <taxon>Petrolisthes</taxon>
    </lineage>
</organism>
<dbReference type="InterPro" id="IPR027005">
    <property type="entry name" value="PMT-like"/>
</dbReference>
<evidence type="ECO:0000256" key="12">
    <source>
        <dbReference type="ARBA" id="ARBA00039583"/>
    </source>
</evidence>
<keyword evidence="9" id="KW-0256">Endoplasmic reticulum</keyword>
<comment type="pathway">
    <text evidence="2">Protein modification; protein glycosylation.</text>
</comment>
<feature type="transmembrane region" description="Helical" evidence="19">
    <location>
        <begin position="652"/>
        <end position="671"/>
    </location>
</feature>
<feature type="transmembrane region" description="Helical" evidence="19">
    <location>
        <begin position="214"/>
        <end position="247"/>
    </location>
</feature>
<comment type="catalytic activity">
    <reaction evidence="13">
        <text>a di-trans,poly-cis-dolichyl beta-D-mannosyl phosphate + L-threonyl-[protein] = 3-O-(alpha-D-mannosyl)-L-threonyl-[protein] + a di-trans,poly-cis-dolichyl phosphate + H(+)</text>
        <dbReference type="Rhea" id="RHEA:53396"/>
        <dbReference type="Rhea" id="RHEA-COMP:11060"/>
        <dbReference type="Rhea" id="RHEA-COMP:13547"/>
        <dbReference type="Rhea" id="RHEA-COMP:19498"/>
        <dbReference type="Rhea" id="RHEA-COMP:19501"/>
        <dbReference type="ChEBI" id="CHEBI:15378"/>
        <dbReference type="ChEBI" id="CHEBI:30013"/>
        <dbReference type="ChEBI" id="CHEBI:57683"/>
        <dbReference type="ChEBI" id="CHEBI:58211"/>
        <dbReference type="ChEBI" id="CHEBI:137323"/>
        <dbReference type="EC" id="2.4.1.109"/>
    </reaction>
</comment>
<dbReference type="PANTHER" id="PTHR10050">
    <property type="entry name" value="DOLICHYL-PHOSPHATE-MANNOSE--PROTEIN MANNOSYLTRANSFERASE"/>
    <property type="match status" value="1"/>
</dbReference>
<gene>
    <name evidence="21" type="ORF">Pcinc_033529</name>
</gene>
<dbReference type="AlphaFoldDB" id="A0AAE1JYJ0"/>
<evidence type="ECO:0000256" key="8">
    <source>
        <dbReference type="ARBA" id="ARBA00022737"/>
    </source>
</evidence>
<evidence type="ECO:0000256" key="1">
    <source>
        <dbReference type="ARBA" id="ARBA00004477"/>
    </source>
</evidence>
<keyword evidence="8" id="KW-0677">Repeat</keyword>
<dbReference type="GO" id="GO:0004169">
    <property type="term" value="F:dolichyl-phosphate-mannose-protein mannosyltransferase activity"/>
    <property type="evidence" value="ECO:0007669"/>
    <property type="project" value="UniProtKB-EC"/>
</dbReference>
<dbReference type="SMART" id="SM00472">
    <property type="entry name" value="MIR"/>
    <property type="match status" value="3"/>
</dbReference>
<dbReference type="EC" id="2.4.1.109" evidence="4"/>
<reference evidence="21" key="1">
    <citation type="submission" date="2023-10" db="EMBL/GenBank/DDBJ databases">
        <title>Genome assemblies of two species of porcelain crab, Petrolisthes cinctipes and Petrolisthes manimaculis (Anomura: Porcellanidae).</title>
        <authorList>
            <person name="Angst P."/>
        </authorList>
    </citation>
    <scope>NUCLEOTIDE SEQUENCE</scope>
    <source>
        <strain evidence="21">PB745_01</strain>
        <tissue evidence="21">Gill</tissue>
    </source>
</reference>
<keyword evidence="11 19" id="KW-0472">Membrane</keyword>
<feature type="domain" description="MIR" evidence="20">
    <location>
        <begin position="392"/>
        <end position="448"/>
    </location>
</feature>
<evidence type="ECO:0000256" key="9">
    <source>
        <dbReference type="ARBA" id="ARBA00022824"/>
    </source>
</evidence>
<feature type="transmembrane region" description="Helical" evidence="19">
    <location>
        <begin position="622"/>
        <end position="640"/>
    </location>
</feature>
<sequence>MAQDTPKKSKAGANKSSTSSSSHLNVELTIDKVFMKYRRSESGPVWWGVFLAVCALTAATRFYNVGEPKHVVWDETHFGKFGSWYINRTFFFDVHPPLGKMLIGAFGYMTGYDGTFPFVKPGDSYDGVHYLGMRVCCTTLGACLVPFAFIIVWQMTQSLPAATLASSLILFDVGLLTLTQYILLDPILLFFIMGSVLGAVMFHAQKHRPFHPVWWGWLVFTGFMLSGSVSTKFVGLFVVLYVGLHTIASLWELYGDLSNPLSLVGKHFLARAVGLILLPVILYCVYFYIHLTILCKSGNGDGFYSSAFQSQLEGNSLYNASMPFELAYGAEVTLKNARTGGGYLHSHIHLYPEGVGARQQQITTYSHKDFNNKWLVKKWNEEPGDWEDDDPTELVKNGDLIRLEHVPTGRNLHSHREPSPVTRRHHQITGYGENGEGDVNDVWRVEVVGGEEEEVVKTVIHKLRFVHYLVGCALMSHNKQLPKWGYEQMEVTCNPNVHDPNNLWNIEDNVFPNLPNSSFEIYAPNFLEKFLESHTVMFQGNSGLKPKEGEITSQPWQWPINFKGQWFSAIDGFKVYLLGNPIIWWGNLVVLAAFVFVYVYQAYRRQRGVSDDRQTKERRERTMSACGWLVLAWALHYLPFYAMGRILYFHHYFPALLFSSMLTGVIIDYLLESLPSLVPQYLASSVYPALTGLFYSTLIYSFYLFAPLAYGMHNLDPTFENSTVHQIRWLDSWEF</sequence>
<evidence type="ECO:0000256" key="10">
    <source>
        <dbReference type="ARBA" id="ARBA00022989"/>
    </source>
</evidence>
<dbReference type="GO" id="GO:0005789">
    <property type="term" value="C:endoplasmic reticulum membrane"/>
    <property type="evidence" value="ECO:0007669"/>
    <property type="project" value="UniProtKB-SubCell"/>
</dbReference>
<keyword evidence="22" id="KW-1185">Reference proteome</keyword>
<keyword evidence="7 19" id="KW-0812">Transmembrane</keyword>
<feature type="region of interest" description="Disordered" evidence="18">
    <location>
        <begin position="1"/>
        <end position="20"/>
    </location>
</feature>
<dbReference type="InterPro" id="IPR016093">
    <property type="entry name" value="MIR_motif"/>
</dbReference>
<comment type="subcellular location">
    <subcellularLocation>
        <location evidence="1">Endoplasmic reticulum membrane</location>
        <topology evidence="1">Multi-pass membrane protein</topology>
    </subcellularLocation>
</comment>
<feature type="transmembrane region" description="Helical" evidence="19">
    <location>
        <begin position="131"/>
        <end position="153"/>
    </location>
</feature>
<proteinExistence type="inferred from homology"/>
<evidence type="ECO:0000256" key="15">
    <source>
        <dbReference type="ARBA" id="ARBA00059310"/>
    </source>
</evidence>
<dbReference type="Pfam" id="PF02815">
    <property type="entry name" value="MIR"/>
    <property type="match status" value="1"/>
</dbReference>
<feature type="transmembrane region" description="Helical" evidence="19">
    <location>
        <begin position="268"/>
        <end position="289"/>
    </location>
</feature>
<protein>
    <recommendedName>
        <fullName evidence="12">Protein O-mannosyl-transferase 2</fullName>
        <ecNumber evidence="4">2.4.1.109</ecNumber>
    </recommendedName>
    <alternativeName>
        <fullName evidence="17">Protein twisted</fullName>
    </alternativeName>
</protein>
<evidence type="ECO:0000256" key="11">
    <source>
        <dbReference type="ARBA" id="ARBA00023136"/>
    </source>
</evidence>
<feature type="transmembrane region" description="Helical" evidence="19">
    <location>
        <begin position="183"/>
        <end position="202"/>
    </location>
</feature>
<keyword evidence="5" id="KW-0328">Glycosyltransferase</keyword>
<evidence type="ECO:0000256" key="13">
    <source>
        <dbReference type="ARBA" id="ARBA00045085"/>
    </source>
</evidence>
<feature type="transmembrane region" description="Helical" evidence="19">
    <location>
        <begin position="45"/>
        <end position="63"/>
    </location>
</feature>
<evidence type="ECO:0000256" key="16">
    <source>
        <dbReference type="ARBA" id="ARBA00062278"/>
    </source>
</evidence>
<dbReference type="PANTHER" id="PTHR10050:SF46">
    <property type="entry name" value="PROTEIN O-MANNOSYL-TRANSFERASE 2"/>
    <property type="match status" value="1"/>
</dbReference>
<dbReference type="InterPro" id="IPR003342">
    <property type="entry name" value="ArnT-like_N"/>
</dbReference>
<feature type="domain" description="MIR" evidence="20">
    <location>
        <begin position="453"/>
        <end position="509"/>
    </location>
</feature>
<comment type="caution">
    <text evidence="21">The sequence shown here is derived from an EMBL/GenBank/DDBJ whole genome shotgun (WGS) entry which is preliminary data.</text>
</comment>
<comment type="similarity">
    <text evidence="3">Belongs to the glycosyltransferase 39 family.</text>
</comment>
<dbReference type="InterPro" id="IPR036300">
    <property type="entry name" value="MIR_dom_sf"/>
</dbReference>
<comment type="catalytic activity">
    <reaction evidence="14">
        <text>a di-trans,poly-cis-dolichyl beta-D-mannosyl phosphate + L-seryl-[protein] = 3-O-(alpha-D-mannosyl)-L-seryl-[protein] + a di-trans,poly-cis-dolichyl phosphate + H(+)</text>
        <dbReference type="Rhea" id="RHEA:17377"/>
        <dbReference type="Rhea" id="RHEA-COMP:9863"/>
        <dbReference type="Rhea" id="RHEA-COMP:13546"/>
        <dbReference type="Rhea" id="RHEA-COMP:19498"/>
        <dbReference type="Rhea" id="RHEA-COMP:19501"/>
        <dbReference type="ChEBI" id="CHEBI:15378"/>
        <dbReference type="ChEBI" id="CHEBI:29999"/>
        <dbReference type="ChEBI" id="CHEBI:57683"/>
        <dbReference type="ChEBI" id="CHEBI:58211"/>
        <dbReference type="ChEBI" id="CHEBI:137321"/>
        <dbReference type="EC" id="2.4.1.109"/>
    </reaction>
</comment>
<evidence type="ECO:0000256" key="14">
    <source>
        <dbReference type="ARBA" id="ARBA00045102"/>
    </source>
</evidence>
<feature type="transmembrane region" description="Helical" evidence="19">
    <location>
        <begin position="159"/>
        <end position="176"/>
    </location>
</feature>
<evidence type="ECO:0000256" key="18">
    <source>
        <dbReference type="SAM" id="MobiDB-lite"/>
    </source>
</evidence>
<evidence type="ECO:0000256" key="19">
    <source>
        <dbReference type="SAM" id="Phobius"/>
    </source>
</evidence>
<dbReference type="EMBL" id="JAWQEG010004737">
    <property type="protein sequence ID" value="KAK3860422.1"/>
    <property type="molecule type" value="Genomic_DNA"/>
</dbReference>
<evidence type="ECO:0000256" key="6">
    <source>
        <dbReference type="ARBA" id="ARBA00022679"/>
    </source>
</evidence>
<accession>A0AAE1JYJ0</accession>
<dbReference type="Pfam" id="PF02366">
    <property type="entry name" value="PMT"/>
    <property type="match status" value="1"/>
</dbReference>
<dbReference type="Gene3D" id="2.80.10.50">
    <property type="match status" value="1"/>
</dbReference>
<evidence type="ECO:0000259" key="20">
    <source>
        <dbReference type="PROSITE" id="PS50919"/>
    </source>
</evidence>
<evidence type="ECO:0000256" key="3">
    <source>
        <dbReference type="ARBA" id="ARBA00007222"/>
    </source>
</evidence>
<dbReference type="SUPFAM" id="SSF82109">
    <property type="entry name" value="MIR domain"/>
    <property type="match status" value="1"/>
</dbReference>
<dbReference type="InterPro" id="IPR032421">
    <property type="entry name" value="PMT_4TMC"/>
</dbReference>
<feature type="transmembrane region" description="Helical" evidence="19">
    <location>
        <begin position="692"/>
        <end position="712"/>
    </location>
</feature>
<dbReference type="Proteomes" id="UP001286313">
    <property type="component" value="Unassembled WGS sequence"/>
</dbReference>
<keyword evidence="6" id="KW-0808">Transferase</keyword>
<feature type="transmembrane region" description="Helical" evidence="19">
    <location>
        <begin position="582"/>
        <end position="601"/>
    </location>
</feature>
<dbReference type="CDD" id="cd23282">
    <property type="entry name" value="beta-trefoil_MIR_POMT2"/>
    <property type="match status" value="1"/>
</dbReference>
<evidence type="ECO:0000313" key="21">
    <source>
        <dbReference type="EMBL" id="KAK3860422.1"/>
    </source>
</evidence>
<evidence type="ECO:0000256" key="2">
    <source>
        <dbReference type="ARBA" id="ARBA00004922"/>
    </source>
</evidence>